<name>A0ABQ0KWX4_MYCCL</name>
<evidence type="ECO:0000313" key="2">
    <source>
        <dbReference type="Proteomes" id="UP000815677"/>
    </source>
</evidence>
<dbReference type="Proteomes" id="UP000815677">
    <property type="component" value="Unassembled WGS sequence"/>
</dbReference>
<dbReference type="EMBL" id="DF838976">
    <property type="protein sequence ID" value="GAT43412.1"/>
    <property type="molecule type" value="Genomic_DNA"/>
</dbReference>
<sequence>MHELLLARLRASFPSLFQYQSDEDLEWSISSGWYSIMYRLCLALSTNPDAQFFQIKEKFSGLKAYFGNAKGKDREHQSMMQNESYLVCELCGEEGRLATSGYWHTFCQECVDTWRANGRVLAWKERPEELWG</sequence>
<evidence type="ECO:0000313" key="1">
    <source>
        <dbReference type="EMBL" id="GAT43412.1"/>
    </source>
</evidence>
<keyword evidence="2" id="KW-1185">Reference proteome</keyword>
<accession>A0ABQ0KWX4</accession>
<protein>
    <submittedName>
        <fullName evidence="1">Uncharacterized protein</fullName>
    </submittedName>
</protein>
<reference evidence="1" key="1">
    <citation type="submission" date="2014-09" db="EMBL/GenBank/DDBJ databases">
        <title>Genome sequence of the luminous mushroom Mycena chlorophos for searching fungal bioluminescence genes.</title>
        <authorList>
            <person name="Tanaka Y."/>
            <person name="Kasuga D."/>
            <person name="Oba Y."/>
            <person name="Hase S."/>
            <person name="Sato K."/>
            <person name="Oba Y."/>
            <person name="Sakakibara Y."/>
        </authorList>
    </citation>
    <scope>NUCLEOTIDE SEQUENCE</scope>
</reference>
<proteinExistence type="predicted"/>
<organism evidence="1 2">
    <name type="scientific">Mycena chlorophos</name>
    <name type="common">Agaric fungus</name>
    <name type="synonym">Agaricus chlorophos</name>
    <dbReference type="NCBI Taxonomy" id="658473"/>
    <lineage>
        <taxon>Eukaryota</taxon>
        <taxon>Fungi</taxon>
        <taxon>Dikarya</taxon>
        <taxon>Basidiomycota</taxon>
        <taxon>Agaricomycotina</taxon>
        <taxon>Agaricomycetes</taxon>
        <taxon>Agaricomycetidae</taxon>
        <taxon>Agaricales</taxon>
        <taxon>Marasmiineae</taxon>
        <taxon>Mycenaceae</taxon>
        <taxon>Mycena</taxon>
    </lineage>
</organism>
<gene>
    <name evidence="1" type="ORF">MCHLO_01093</name>
</gene>